<dbReference type="Proteomes" id="UP000321089">
    <property type="component" value="Unassembled WGS sequence"/>
</dbReference>
<evidence type="ECO:0000313" key="4">
    <source>
        <dbReference type="EMBL" id="PPV13716.1"/>
    </source>
</evidence>
<evidence type="ECO:0000313" key="5">
    <source>
        <dbReference type="Proteomes" id="UP000238081"/>
    </source>
</evidence>
<evidence type="ECO:0000313" key="7">
    <source>
        <dbReference type="Proteomes" id="UP000474042"/>
    </source>
</evidence>
<comment type="caution">
    <text evidence="4">The sequence shown here is derived from an EMBL/GenBank/DDBJ whole genome shotgun (WGS) entry which is preliminary data.</text>
</comment>
<dbReference type="AlphaFoldDB" id="A0A0A6Q0R7"/>
<name>A0A0A6Q0R7_CLOBU</name>
<dbReference type="EMBL" id="LRDH01000118">
    <property type="protein sequence ID" value="PPV13716.1"/>
    <property type="molecule type" value="Genomic_DNA"/>
</dbReference>
<dbReference type="EMBL" id="BKBC01000001">
    <property type="protein sequence ID" value="GEQ19615.1"/>
    <property type="molecule type" value="Genomic_DNA"/>
</dbReference>
<proteinExistence type="predicted"/>
<accession>A0A0A6Q0R7</accession>
<dbReference type="Pfam" id="PF18812">
    <property type="entry name" value="PBECR3"/>
    <property type="match status" value="1"/>
</dbReference>
<protein>
    <recommendedName>
        <fullName evidence="1">Phage-Barnase-EndoU-ColicinE5/D-RelE like nuclease 3 domain-containing protein</fullName>
    </recommendedName>
</protein>
<gene>
    <name evidence="4" type="ORF">AWN73_04045</name>
    <name evidence="2" type="ORF">CBU02nite_01210</name>
    <name evidence="3" type="ORF">GND98_001775</name>
</gene>
<dbReference type="RefSeq" id="WP_035766473.1">
    <property type="nucleotide sequence ID" value="NZ_BKBC01000001.1"/>
</dbReference>
<dbReference type="EMBL" id="WOFV02000003">
    <property type="protein sequence ID" value="NAS16634.1"/>
    <property type="molecule type" value="Genomic_DNA"/>
</dbReference>
<evidence type="ECO:0000313" key="2">
    <source>
        <dbReference type="EMBL" id="GEQ19615.1"/>
    </source>
</evidence>
<reference evidence="2 6" key="2">
    <citation type="submission" date="2019-07" db="EMBL/GenBank/DDBJ databases">
        <title>Whole genome shotgun sequence of Clostridium butyricum NBRC 3858.</title>
        <authorList>
            <person name="Hosoyama A."/>
            <person name="Uohara A."/>
            <person name="Ohji S."/>
            <person name="Ichikawa N."/>
        </authorList>
    </citation>
    <scope>NUCLEOTIDE SEQUENCE [LARGE SCALE GENOMIC DNA]</scope>
    <source>
        <strain evidence="2 6">NBRC 3858</strain>
    </source>
</reference>
<feature type="domain" description="Phage-Barnase-EndoU-ColicinE5/D-RelE like nuclease 3" evidence="1">
    <location>
        <begin position="9"/>
        <end position="120"/>
    </location>
</feature>
<sequence length="141" mass="16422">MRKDYKAYKKVGKIKESVSENLELSVPKTVYASPGVINHIKKRHGKQFTKKVKDNIIDIVERIIKDPDYVGAEYERRNVQSIELVKKIDNIIILLGLEIDMEGEYIYVATMYPLTLSKLNARIYRGRLIKIEDIEIKENIL</sequence>
<dbReference type="Proteomes" id="UP000474042">
    <property type="component" value="Unassembled WGS sequence"/>
</dbReference>
<evidence type="ECO:0000313" key="6">
    <source>
        <dbReference type="Proteomes" id="UP000321089"/>
    </source>
</evidence>
<dbReference type="InterPro" id="IPR041301">
    <property type="entry name" value="PBECR3"/>
</dbReference>
<evidence type="ECO:0000259" key="1">
    <source>
        <dbReference type="Pfam" id="PF18812"/>
    </source>
</evidence>
<evidence type="ECO:0000313" key="3">
    <source>
        <dbReference type="EMBL" id="NAS16634.1"/>
    </source>
</evidence>
<reference evidence="3 7" key="3">
    <citation type="submission" date="2020-01" db="EMBL/GenBank/DDBJ databases">
        <title>Genome sequence of a 1,3-propanediol producer, Clostridium butyricum S3.</title>
        <authorList>
            <person name="Zhou J."/>
        </authorList>
    </citation>
    <scope>NUCLEOTIDE SEQUENCE [LARGE SCALE GENOMIC DNA]</scope>
    <source>
        <strain evidence="3 7">S3</strain>
    </source>
</reference>
<dbReference type="Proteomes" id="UP000238081">
    <property type="component" value="Unassembled WGS sequence"/>
</dbReference>
<reference evidence="4 5" key="1">
    <citation type="submission" date="2016-01" db="EMBL/GenBank/DDBJ databases">
        <title>Characterization of the Clostridium difficile lineages that are prevalent in Hong Kong and China.</title>
        <authorList>
            <person name="Kwok J.S.-L."/>
            <person name="Lam W.-Y."/>
            <person name="Ip M."/>
            <person name="Chan T.-F."/>
            <person name="Hawkey P.M."/>
            <person name="Tsui S.K.-W."/>
        </authorList>
    </citation>
    <scope>NUCLEOTIDE SEQUENCE [LARGE SCALE GENOMIC DNA]</scope>
    <source>
        <strain evidence="4 5">300064</strain>
    </source>
</reference>
<organism evidence="4 5">
    <name type="scientific">Clostridium butyricum</name>
    <dbReference type="NCBI Taxonomy" id="1492"/>
    <lineage>
        <taxon>Bacteria</taxon>
        <taxon>Bacillati</taxon>
        <taxon>Bacillota</taxon>
        <taxon>Clostridia</taxon>
        <taxon>Eubacteriales</taxon>
        <taxon>Clostridiaceae</taxon>
        <taxon>Clostridium</taxon>
    </lineage>
</organism>